<dbReference type="RefSeq" id="WP_009146568.1">
    <property type="nucleotide sequence ID" value="NZ_JH603163.1"/>
</dbReference>
<keyword evidence="2" id="KW-1185">Reference proteome</keyword>
<accession>H8YVK5</accession>
<organism evidence="1 2">
    <name type="scientific">Thiorhodovibrio frisius</name>
    <dbReference type="NCBI Taxonomy" id="631362"/>
    <lineage>
        <taxon>Bacteria</taxon>
        <taxon>Pseudomonadati</taxon>
        <taxon>Pseudomonadota</taxon>
        <taxon>Gammaproteobacteria</taxon>
        <taxon>Chromatiales</taxon>
        <taxon>Chromatiaceae</taxon>
        <taxon>Thiorhodovibrio</taxon>
    </lineage>
</organism>
<evidence type="ECO:0000313" key="2">
    <source>
        <dbReference type="Proteomes" id="UP000002964"/>
    </source>
</evidence>
<reference evidence="2" key="1">
    <citation type="submission" date="2011-06" db="EMBL/GenBank/DDBJ databases">
        <authorList>
            <consortium name="US DOE Joint Genome Institute (JGI-PGF)"/>
            <person name="Lucas S."/>
            <person name="Han J."/>
            <person name="Lapidus A."/>
            <person name="Cheng J.-F."/>
            <person name="Goodwin L."/>
            <person name="Pitluck S."/>
            <person name="Peters L."/>
            <person name="Land M.L."/>
            <person name="Hauser L."/>
            <person name="Vogl K."/>
            <person name="Liu Z."/>
            <person name="Overmann J."/>
            <person name="Frigaard N.-U."/>
            <person name="Bryant D.A."/>
            <person name="Woyke T.J."/>
        </authorList>
    </citation>
    <scope>NUCLEOTIDE SEQUENCE [LARGE SCALE GENOMIC DNA]</scope>
    <source>
        <strain evidence="2">970</strain>
    </source>
</reference>
<protein>
    <submittedName>
        <fullName evidence="1">Uncharacterized protein</fullName>
    </submittedName>
</protein>
<gene>
    <name evidence="1" type="ORF">Thi970DRAFT_00080</name>
</gene>
<reference evidence="1 2" key="2">
    <citation type="submission" date="2011-11" db="EMBL/GenBank/DDBJ databases">
        <authorList>
            <consortium name="US DOE Joint Genome Institute"/>
            <person name="Lucas S."/>
            <person name="Han J."/>
            <person name="Lapidus A."/>
            <person name="Cheng J.-F."/>
            <person name="Goodwin L."/>
            <person name="Pitluck S."/>
            <person name="Peters L."/>
            <person name="Ovchinnikova G."/>
            <person name="Zhang X."/>
            <person name="Detter J.C."/>
            <person name="Han C."/>
            <person name="Tapia R."/>
            <person name="Land M."/>
            <person name="Hauser L."/>
            <person name="Kyrpides N."/>
            <person name="Ivanova N."/>
            <person name="Pagani I."/>
            <person name="Vogl K."/>
            <person name="Liu Z."/>
            <person name="Overmann J."/>
            <person name="Frigaard N.-U."/>
            <person name="Bryant D."/>
            <person name="Woyke T."/>
        </authorList>
    </citation>
    <scope>NUCLEOTIDE SEQUENCE [LARGE SCALE GENOMIC DNA]</scope>
    <source>
        <strain evidence="1 2">970</strain>
    </source>
</reference>
<evidence type="ECO:0000313" key="1">
    <source>
        <dbReference type="EMBL" id="EIC23945.1"/>
    </source>
</evidence>
<proteinExistence type="predicted"/>
<dbReference type="AlphaFoldDB" id="H8YVK5"/>
<dbReference type="STRING" id="631362.Thi970DRAFT_00080"/>
<dbReference type="EMBL" id="JH603163">
    <property type="protein sequence ID" value="EIC23945.1"/>
    <property type="molecule type" value="Genomic_DNA"/>
</dbReference>
<name>H8YVK5_9GAMM</name>
<dbReference type="Proteomes" id="UP000002964">
    <property type="component" value="Unassembled WGS sequence"/>
</dbReference>
<dbReference type="HOGENOM" id="CLU_1440457_0_0_6"/>
<sequence>MGLDLAGDGGLLEPPGLAFGGDWLGGESGTVADAEAFIGCARLAAAIDDDKADLGGGCGWLGGLTAGCPLGRGGDMEAGGRLAKEDKGTPAPGLIVAEAPCPAGMGSGCRWLARRAVGSDAGADVLIVVAVLAGAGGDAGSTLALAGRVACLAGCRLETDSACWPGCDATAGSDAEANRPLALTGLTG</sequence>